<dbReference type="AlphaFoldDB" id="F8QE50"/>
<accession>F8QE50</accession>
<sequence length="293" mass="32020">MGYIRANGGGTSDPRHARINLVGSSHNRSWRQNLAGGGGVRRWSWGCCGRKSALRRARLLLGCFCNLRLLGDFGNMKYVRTFGWGIAQCSMHSGEDLHGWWREIPSINILAISSSPGYDHGKEASNLFSRSGRSKDISPNHQPLLAEAPTHQPSPAVTPPSLPPPHTDPPPASTCTDPAASALGQNVLQSMQHLHAALEAHPGYFTIDPVETPANCPKQNMHMQFAAQQEPPLHNLKKSRGGGTHQTAKDRTVIVSPFMEILKYRNIRGQRTIGENTSRKDVIFNGKQIGGMS</sequence>
<organism evidence="3">
    <name type="scientific">Serpula lacrymans var. lacrymans (strain S7.3)</name>
    <name type="common">Dry rot fungus</name>
    <dbReference type="NCBI Taxonomy" id="936435"/>
    <lineage>
        <taxon>Eukaryota</taxon>
        <taxon>Fungi</taxon>
        <taxon>Dikarya</taxon>
        <taxon>Basidiomycota</taxon>
        <taxon>Agaricomycotina</taxon>
        <taxon>Agaricomycetes</taxon>
        <taxon>Agaricomycetidae</taxon>
        <taxon>Boletales</taxon>
        <taxon>Coniophorineae</taxon>
        <taxon>Serpulaceae</taxon>
        <taxon>Serpula</taxon>
    </lineage>
</organism>
<dbReference type="HOGENOM" id="CLU_950476_0_0_1"/>
<evidence type="ECO:0000256" key="1">
    <source>
        <dbReference type="SAM" id="MobiDB-lite"/>
    </source>
</evidence>
<name>F8QE50_SERL3</name>
<gene>
    <name evidence="2" type="ORF">SERLA73DRAFT_156358</name>
</gene>
<reference evidence="3" key="1">
    <citation type="journal article" date="2011" name="Science">
        <title>The plant cell wall-decomposing machinery underlies the functional diversity of forest fungi.</title>
        <authorList>
            <person name="Eastwood D.C."/>
            <person name="Floudas D."/>
            <person name="Binder M."/>
            <person name="Majcherczyk A."/>
            <person name="Schneider P."/>
            <person name="Aerts A."/>
            <person name="Asiegbu F.O."/>
            <person name="Baker S.E."/>
            <person name="Barry K."/>
            <person name="Bendiksby M."/>
            <person name="Blumentritt M."/>
            <person name="Coutinho P.M."/>
            <person name="Cullen D."/>
            <person name="de Vries R.P."/>
            <person name="Gathman A."/>
            <person name="Goodell B."/>
            <person name="Henrissat B."/>
            <person name="Ihrmark K."/>
            <person name="Kauserud H."/>
            <person name="Kohler A."/>
            <person name="LaButti K."/>
            <person name="Lapidus A."/>
            <person name="Lavin J.L."/>
            <person name="Lee Y.-H."/>
            <person name="Lindquist E."/>
            <person name="Lilly W."/>
            <person name="Lucas S."/>
            <person name="Morin E."/>
            <person name="Murat C."/>
            <person name="Oguiza J.A."/>
            <person name="Park J."/>
            <person name="Pisabarro A.G."/>
            <person name="Riley R."/>
            <person name="Rosling A."/>
            <person name="Salamov A."/>
            <person name="Schmidt O."/>
            <person name="Schmutz J."/>
            <person name="Skrede I."/>
            <person name="Stenlid J."/>
            <person name="Wiebenga A."/>
            <person name="Xie X."/>
            <person name="Kuees U."/>
            <person name="Hibbett D.S."/>
            <person name="Hoffmeister D."/>
            <person name="Hoegberg N."/>
            <person name="Martin F."/>
            <person name="Grigoriev I.V."/>
            <person name="Watkinson S.C."/>
        </authorList>
    </citation>
    <scope>NUCLEOTIDE SEQUENCE [LARGE SCALE GENOMIC DNA]</scope>
    <source>
        <strain evidence="3">strain S7.3</strain>
    </source>
</reference>
<proteinExistence type="predicted"/>
<dbReference type="Proteomes" id="UP000008063">
    <property type="component" value="Unassembled WGS sequence"/>
</dbReference>
<dbReference type="EMBL" id="GL945492">
    <property type="protein sequence ID" value="EGN93425.1"/>
    <property type="molecule type" value="Genomic_DNA"/>
</dbReference>
<evidence type="ECO:0000313" key="2">
    <source>
        <dbReference type="EMBL" id="EGN93425.1"/>
    </source>
</evidence>
<feature type="region of interest" description="Disordered" evidence="1">
    <location>
        <begin position="123"/>
        <end position="179"/>
    </location>
</feature>
<keyword evidence="3" id="KW-1185">Reference proteome</keyword>
<protein>
    <submittedName>
        <fullName evidence="2">Uncharacterized protein</fullName>
    </submittedName>
</protein>
<evidence type="ECO:0000313" key="3">
    <source>
        <dbReference type="Proteomes" id="UP000008063"/>
    </source>
</evidence>
<dbReference type="InParanoid" id="F8QE50"/>
<feature type="compositionally biased region" description="Pro residues" evidence="1">
    <location>
        <begin position="156"/>
        <end position="172"/>
    </location>
</feature>